<dbReference type="EMBL" id="GEGO01005221">
    <property type="protein sequence ID" value="JAR90183.1"/>
    <property type="molecule type" value="Transcribed_RNA"/>
</dbReference>
<feature type="region of interest" description="Disordered" evidence="1">
    <location>
        <begin position="113"/>
        <end position="196"/>
    </location>
</feature>
<keyword evidence="2" id="KW-0648">Protein biosynthesis</keyword>
<feature type="compositionally biased region" description="Pro residues" evidence="1">
    <location>
        <begin position="122"/>
        <end position="132"/>
    </location>
</feature>
<evidence type="ECO:0000256" key="1">
    <source>
        <dbReference type="SAM" id="MobiDB-lite"/>
    </source>
</evidence>
<dbReference type="AlphaFoldDB" id="A0A147BHB9"/>
<protein>
    <submittedName>
        <fullName evidence="2">Putative translation initiation factor if-2</fullName>
    </submittedName>
</protein>
<proteinExistence type="predicted"/>
<evidence type="ECO:0000313" key="2">
    <source>
        <dbReference type="EMBL" id="JAR90183.1"/>
    </source>
</evidence>
<accession>A0A147BHB9</accession>
<feature type="compositionally biased region" description="Gly residues" evidence="1">
    <location>
        <begin position="155"/>
        <end position="169"/>
    </location>
</feature>
<name>A0A147BHB9_IXORI</name>
<sequence>MPLVQARHDLPASMHVAAATGQPILAPAAMNNAPQLMVQYTPTQSMMHPSGPPQATVAYPQAQCFAPLAQMYPMMGHHRVMSPQPMGMVAATHTASYGDASHLPQLYMSHHAVMQGGQGGGGPPPHSSPPTPGGGSTPVGGQAPTPPVVYHQPPGQGGAGGGPQGSGGGPQPPLVLVPHSGGANTPPHLMPHSPMVPPQLATAHFVHHQDLWTGLSCHSPPWRLVPVSISGTRSNQRHSNVSRDCQAPGSVCTKCTSLFLSNGRNAPSESVCAQGTMTRLFSCADCRRSGAAGRGSQGST</sequence>
<keyword evidence="2" id="KW-0396">Initiation factor</keyword>
<reference evidence="2" key="1">
    <citation type="journal article" date="2018" name="PLoS Negl. Trop. Dis.">
        <title>Sialome diversity of ticks revealed by RNAseq of single tick salivary glands.</title>
        <authorList>
            <person name="Perner J."/>
            <person name="Kropackova S."/>
            <person name="Kopacek P."/>
            <person name="Ribeiro J.M."/>
        </authorList>
    </citation>
    <scope>NUCLEOTIDE SEQUENCE</scope>
    <source>
        <strain evidence="2">Siblings of single egg batch collected in Ceske Budejovice</strain>
        <tissue evidence="2">Salivary glands</tissue>
    </source>
</reference>
<organism evidence="2">
    <name type="scientific">Ixodes ricinus</name>
    <name type="common">Common tick</name>
    <name type="synonym">Acarus ricinus</name>
    <dbReference type="NCBI Taxonomy" id="34613"/>
    <lineage>
        <taxon>Eukaryota</taxon>
        <taxon>Metazoa</taxon>
        <taxon>Ecdysozoa</taxon>
        <taxon>Arthropoda</taxon>
        <taxon>Chelicerata</taxon>
        <taxon>Arachnida</taxon>
        <taxon>Acari</taxon>
        <taxon>Parasitiformes</taxon>
        <taxon>Ixodida</taxon>
        <taxon>Ixodoidea</taxon>
        <taxon>Ixodidae</taxon>
        <taxon>Ixodinae</taxon>
        <taxon>Ixodes</taxon>
    </lineage>
</organism>
<dbReference type="GO" id="GO:0003743">
    <property type="term" value="F:translation initiation factor activity"/>
    <property type="evidence" value="ECO:0007669"/>
    <property type="project" value="UniProtKB-KW"/>
</dbReference>